<sequence length="155" mass="17239">MSSPTDADATEIRCQEQSKGGLKFDVILADPAATPPAPKRTQSPTRTKSVENIEEKLKAAEERRLSLEASKIASIAAKLSKIEEASKKKDEQTSVFITQTKEALDQKMETHVEKRDAYLSIIKTKLKDHEKRAEMVRQNKRLSTNQDEPVTASSG</sequence>
<dbReference type="GO" id="GO:0015631">
    <property type="term" value="F:tubulin binding"/>
    <property type="evidence" value="ECO:0007669"/>
    <property type="project" value="TreeGrafter"/>
</dbReference>
<dbReference type="InterPro" id="IPR000956">
    <property type="entry name" value="Stathmin_fam"/>
</dbReference>
<dbReference type="SUPFAM" id="SSF101494">
    <property type="entry name" value="Stathmin"/>
    <property type="match status" value="1"/>
</dbReference>
<dbReference type="PANTHER" id="PTHR10104:SF1">
    <property type="entry name" value="STATHMIN, ISOFORM D"/>
    <property type="match status" value="1"/>
</dbReference>
<gene>
    <name evidence="3" type="ORF">g.21928</name>
</gene>
<name>A0A1B6LG97_9HEMI</name>
<dbReference type="AlphaFoldDB" id="A0A1B6LG97"/>
<dbReference type="GO" id="GO:0031110">
    <property type="term" value="P:regulation of microtubule polymerization or depolymerization"/>
    <property type="evidence" value="ECO:0007669"/>
    <property type="project" value="InterPro"/>
</dbReference>
<reference evidence="3" key="1">
    <citation type="submission" date="2015-11" db="EMBL/GenBank/DDBJ databases">
        <title>De novo transcriptome assembly of four potential Pierce s Disease insect vectors from Arizona vineyards.</title>
        <authorList>
            <person name="Tassone E.E."/>
        </authorList>
    </citation>
    <scope>NUCLEOTIDE SEQUENCE</scope>
</reference>
<comment type="similarity">
    <text evidence="1">Belongs to the stathmin family.</text>
</comment>
<protein>
    <recommendedName>
        <fullName evidence="1">Stathmin</fullName>
    </recommendedName>
</protein>
<dbReference type="PROSITE" id="PS51663">
    <property type="entry name" value="STATHMIN_3"/>
    <property type="match status" value="1"/>
</dbReference>
<dbReference type="InterPro" id="IPR036002">
    <property type="entry name" value="Stathmin_sf"/>
</dbReference>
<dbReference type="EMBL" id="GEBQ01017265">
    <property type="protein sequence ID" value="JAT22712.1"/>
    <property type="molecule type" value="Transcribed_RNA"/>
</dbReference>
<feature type="region of interest" description="Disordered" evidence="2">
    <location>
        <begin position="134"/>
        <end position="155"/>
    </location>
</feature>
<dbReference type="GO" id="GO:0031175">
    <property type="term" value="P:neuron projection development"/>
    <property type="evidence" value="ECO:0007669"/>
    <property type="project" value="TreeGrafter"/>
</dbReference>
<dbReference type="Pfam" id="PF00836">
    <property type="entry name" value="Stathmin"/>
    <property type="match status" value="1"/>
</dbReference>
<dbReference type="Gene3D" id="6.10.280.30">
    <property type="match status" value="1"/>
</dbReference>
<feature type="compositionally biased region" description="Polar residues" evidence="2">
    <location>
        <begin position="141"/>
        <end position="155"/>
    </location>
</feature>
<dbReference type="GO" id="GO:0005737">
    <property type="term" value="C:cytoplasm"/>
    <property type="evidence" value="ECO:0007669"/>
    <property type="project" value="TreeGrafter"/>
</dbReference>
<dbReference type="PANTHER" id="PTHR10104">
    <property type="entry name" value="STATHMIN"/>
    <property type="match status" value="1"/>
</dbReference>
<evidence type="ECO:0000313" key="3">
    <source>
        <dbReference type="EMBL" id="JAT22712.1"/>
    </source>
</evidence>
<dbReference type="GO" id="GO:0043005">
    <property type="term" value="C:neuron projection"/>
    <property type="evidence" value="ECO:0007669"/>
    <property type="project" value="TreeGrafter"/>
</dbReference>
<organism evidence="3">
    <name type="scientific">Graphocephala atropunctata</name>
    <dbReference type="NCBI Taxonomy" id="36148"/>
    <lineage>
        <taxon>Eukaryota</taxon>
        <taxon>Metazoa</taxon>
        <taxon>Ecdysozoa</taxon>
        <taxon>Arthropoda</taxon>
        <taxon>Hexapoda</taxon>
        <taxon>Insecta</taxon>
        <taxon>Pterygota</taxon>
        <taxon>Neoptera</taxon>
        <taxon>Paraneoptera</taxon>
        <taxon>Hemiptera</taxon>
        <taxon>Auchenorrhyncha</taxon>
        <taxon>Membracoidea</taxon>
        <taxon>Cicadellidae</taxon>
        <taxon>Cicadellinae</taxon>
        <taxon>Cicadellini</taxon>
        <taxon>Graphocephala</taxon>
    </lineage>
</organism>
<accession>A0A1B6LG97</accession>
<evidence type="ECO:0000256" key="2">
    <source>
        <dbReference type="SAM" id="MobiDB-lite"/>
    </source>
</evidence>
<evidence type="ECO:0000256" key="1">
    <source>
        <dbReference type="RuleBase" id="RU004388"/>
    </source>
</evidence>
<proteinExistence type="inferred from homology"/>
<dbReference type="GO" id="GO:0007019">
    <property type="term" value="P:microtubule depolymerization"/>
    <property type="evidence" value="ECO:0007669"/>
    <property type="project" value="TreeGrafter"/>
</dbReference>
<feature type="region of interest" description="Disordered" evidence="2">
    <location>
        <begin position="29"/>
        <end position="50"/>
    </location>
</feature>
<dbReference type="PRINTS" id="PR00345">
    <property type="entry name" value="STATHMIN"/>
</dbReference>